<evidence type="ECO:0000313" key="2">
    <source>
        <dbReference type="EMBL" id="SHH40609.1"/>
    </source>
</evidence>
<sequence length="289" mass="32126">MMIHSRPEMIHTHQTAPTQFVEANGIRFAYRRFGKPGGVPLVFNQHFTGTIDHWDPGVTDGLAATREVILFNNAGISNSSGEVPTTFEEMGANAIAFLNALGLKQVDVLGFSIGGFVAQEITLQAPELVRRLVLVGTGPRGGQNMATLTPEAQQIFGATYKVPEEIWLKVHFTDSEASQAAGREFLKRFLRRTENRDPEVNEKVAPAQIEAIGKWGVQREGSYEYLKTILQPTLVINGDNDVIIYSINSWILQQNIPNAQLIIYPDANHGSQYQYPERFVGHVSMFLSE</sequence>
<feature type="domain" description="AB hydrolase-1" evidence="1">
    <location>
        <begin position="40"/>
        <end position="273"/>
    </location>
</feature>
<dbReference type="PRINTS" id="PR00111">
    <property type="entry name" value="ABHYDROLASE"/>
</dbReference>
<dbReference type="AlphaFoldDB" id="A0A1M5SQ08"/>
<protein>
    <submittedName>
        <fullName evidence="2">Pimeloyl-ACP methyl ester carboxylesterase</fullName>
    </submittedName>
</protein>
<dbReference type="InterPro" id="IPR029058">
    <property type="entry name" value="AB_hydrolase_fold"/>
</dbReference>
<accession>A0A1M5SQ08</accession>
<evidence type="ECO:0000313" key="3">
    <source>
        <dbReference type="Proteomes" id="UP000190675"/>
    </source>
</evidence>
<dbReference type="Gene3D" id="3.40.50.1820">
    <property type="entry name" value="alpha/beta hydrolase"/>
    <property type="match status" value="1"/>
</dbReference>
<organism evidence="2 3">
    <name type="scientific">Bradyrhizobium erythrophlei</name>
    <dbReference type="NCBI Taxonomy" id="1437360"/>
    <lineage>
        <taxon>Bacteria</taxon>
        <taxon>Pseudomonadati</taxon>
        <taxon>Pseudomonadota</taxon>
        <taxon>Alphaproteobacteria</taxon>
        <taxon>Hyphomicrobiales</taxon>
        <taxon>Nitrobacteraceae</taxon>
        <taxon>Bradyrhizobium</taxon>
    </lineage>
</organism>
<dbReference type="InterPro" id="IPR000073">
    <property type="entry name" value="AB_hydrolase_1"/>
</dbReference>
<dbReference type="PANTHER" id="PTHR43433">
    <property type="entry name" value="HYDROLASE, ALPHA/BETA FOLD FAMILY PROTEIN"/>
    <property type="match status" value="1"/>
</dbReference>
<dbReference type="EMBL" id="LT670818">
    <property type="protein sequence ID" value="SHH40609.1"/>
    <property type="molecule type" value="Genomic_DNA"/>
</dbReference>
<dbReference type="InterPro" id="IPR050471">
    <property type="entry name" value="AB_hydrolase"/>
</dbReference>
<dbReference type="Proteomes" id="UP000190675">
    <property type="component" value="Chromosome I"/>
</dbReference>
<dbReference type="SUPFAM" id="SSF53474">
    <property type="entry name" value="alpha/beta-Hydrolases"/>
    <property type="match status" value="1"/>
</dbReference>
<evidence type="ECO:0000259" key="1">
    <source>
        <dbReference type="Pfam" id="PF00561"/>
    </source>
</evidence>
<name>A0A1M5SQ08_9BRAD</name>
<dbReference type="RefSeq" id="WP_197687874.1">
    <property type="nucleotide sequence ID" value="NZ_LT670818.1"/>
</dbReference>
<reference evidence="2 3" key="1">
    <citation type="submission" date="2016-11" db="EMBL/GenBank/DDBJ databases">
        <authorList>
            <person name="Jaros S."/>
            <person name="Januszkiewicz K."/>
            <person name="Wedrychowicz H."/>
        </authorList>
    </citation>
    <scope>NUCLEOTIDE SEQUENCE [LARGE SCALE GENOMIC DNA]</scope>
    <source>
        <strain evidence="2 3">GAS242</strain>
    </source>
</reference>
<dbReference type="Pfam" id="PF00561">
    <property type="entry name" value="Abhydrolase_1"/>
    <property type="match status" value="1"/>
</dbReference>
<gene>
    <name evidence="2" type="ORF">SAMN05444169_7286</name>
</gene>
<dbReference type="PANTHER" id="PTHR43433:SF5">
    <property type="entry name" value="AB HYDROLASE-1 DOMAIN-CONTAINING PROTEIN"/>
    <property type="match status" value="1"/>
</dbReference>
<proteinExistence type="predicted"/>